<feature type="region of interest" description="Disordered" evidence="1">
    <location>
        <begin position="1"/>
        <end position="31"/>
    </location>
</feature>
<dbReference type="PaxDb" id="39947-A0A0P0VHJ5"/>
<protein>
    <submittedName>
        <fullName evidence="2">Os02g0276601 protein</fullName>
    </submittedName>
</protein>
<evidence type="ECO:0000313" key="3">
    <source>
        <dbReference type="Proteomes" id="UP000059680"/>
    </source>
</evidence>
<name>A0A0P0VHJ5_ORYSJ</name>
<organism evidence="2 3">
    <name type="scientific">Oryza sativa subsp. japonica</name>
    <name type="common">Rice</name>
    <dbReference type="NCBI Taxonomy" id="39947"/>
    <lineage>
        <taxon>Eukaryota</taxon>
        <taxon>Viridiplantae</taxon>
        <taxon>Streptophyta</taxon>
        <taxon>Embryophyta</taxon>
        <taxon>Tracheophyta</taxon>
        <taxon>Spermatophyta</taxon>
        <taxon>Magnoliopsida</taxon>
        <taxon>Liliopsida</taxon>
        <taxon>Poales</taxon>
        <taxon>Poaceae</taxon>
        <taxon>BOP clade</taxon>
        <taxon>Oryzoideae</taxon>
        <taxon>Oryzeae</taxon>
        <taxon>Oryzinae</taxon>
        <taxon>Oryza</taxon>
        <taxon>Oryza sativa</taxon>
    </lineage>
</organism>
<proteinExistence type="predicted"/>
<dbReference type="AlphaFoldDB" id="A0A0P0VHJ5"/>
<sequence length="131" mass="14187">MPPNAHLCTPSSSSSSQESGRRPKPRPPHQRATVYPISVYCSIGRRTIVCPPLRPKLLRSHLPASSNARPAKPVVDPLAIEQPTPMVVHPTPGWHSPLATNNDDCHIVTAIVRCPRVQQATATPQSNPSSE</sequence>
<reference evidence="2 3" key="3">
    <citation type="journal article" date="2013" name="Rice">
        <title>Improvement of the Oryza sativa Nipponbare reference genome using next generation sequence and optical map data.</title>
        <authorList>
            <person name="Kawahara Y."/>
            <person name="de la Bastide M."/>
            <person name="Hamilton J.P."/>
            <person name="Kanamori H."/>
            <person name="McCombie W.R."/>
            <person name="Ouyang S."/>
            <person name="Schwartz D.C."/>
            <person name="Tanaka T."/>
            <person name="Wu J."/>
            <person name="Zhou S."/>
            <person name="Childs K.L."/>
            <person name="Davidson R.M."/>
            <person name="Lin H."/>
            <person name="Quesada-Ocampo L."/>
            <person name="Vaillancourt B."/>
            <person name="Sakai H."/>
            <person name="Lee S.S."/>
            <person name="Kim J."/>
            <person name="Numa H."/>
            <person name="Itoh T."/>
            <person name="Buell C.R."/>
            <person name="Matsumoto T."/>
        </authorList>
    </citation>
    <scope>NUCLEOTIDE SEQUENCE [LARGE SCALE GENOMIC DNA]</scope>
    <source>
        <strain evidence="3">cv. Nipponbare</strain>
    </source>
</reference>
<keyword evidence="3" id="KW-1185">Reference proteome</keyword>
<evidence type="ECO:0000256" key="1">
    <source>
        <dbReference type="SAM" id="MobiDB-lite"/>
    </source>
</evidence>
<dbReference type="InParanoid" id="A0A0P0VHJ5"/>
<reference evidence="3" key="1">
    <citation type="journal article" date="2005" name="Nature">
        <title>The map-based sequence of the rice genome.</title>
        <authorList>
            <consortium name="International rice genome sequencing project (IRGSP)"/>
            <person name="Matsumoto T."/>
            <person name="Wu J."/>
            <person name="Kanamori H."/>
            <person name="Katayose Y."/>
            <person name="Fujisawa M."/>
            <person name="Namiki N."/>
            <person name="Mizuno H."/>
            <person name="Yamamoto K."/>
            <person name="Antonio B.A."/>
            <person name="Baba T."/>
            <person name="Sakata K."/>
            <person name="Nagamura Y."/>
            <person name="Aoki H."/>
            <person name="Arikawa K."/>
            <person name="Arita K."/>
            <person name="Bito T."/>
            <person name="Chiden Y."/>
            <person name="Fujitsuka N."/>
            <person name="Fukunaka R."/>
            <person name="Hamada M."/>
            <person name="Harada C."/>
            <person name="Hayashi A."/>
            <person name="Hijishita S."/>
            <person name="Honda M."/>
            <person name="Hosokawa S."/>
            <person name="Ichikawa Y."/>
            <person name="Idonuma A."/>
            <person name="Iijima M."/>
            <person name="Ikeda M."/>
            <person name="Ikeno M."/>
            <person name="Ito K."/>
            <person name="Ito S."/>
            <person name="Ito T."/>
            <person name="Ito Y."/>
            <person name="Ito Y."/>
            <person name="Iwabuchi A."/>
            <person name="Kamiya K."/>
            <person name="Karasawa W."/>
            <person name="Kurita K."/>
            <person name="Katagiri S."/>
            <person name="Kikuta A."/>
            <person name="Kobayashi H."/>
            <person name="Kobayashi N."/>
            <person name="Machita K."/>
            <person name="Maehara T."/>
            <person name="Masukawa M."/>
            <person name="Mizubayashi T."/>
            <person name="Mukai Y."/>
            <person name="Nagasaki H."/>
            <person name="Nagata Y."/>
            <person name="Naito S."/>
            <person name="Nakashima M."/>
            <person name="Nakama Y."/>
            <person name="Nakamichi Y."/>
            <person name="Nakamura M."/>
            <person name="Meguro A."/>
            <person name="Negishi M."/>
            <person name="Ohta I."/>
            <person name="Ohta T."/>
            <person name="Okamoto M."/>
            <person name="Ono N."/>
            <person name="Saji S."/>
            <person name="Sakaguchi M."/>
            <person name="Sakai K."/>
            <person name="Shibata M."/>
            <person name="Shimokawa T."/>
            <person name="Song J."/>
            <person name="Takazaki Y."/>
            <person name="Terasawa K."/>
            <person name="Tsugane M."/>
            <person name="Tsuji K."/>
            <person name="Ueda S."/>
            <person name="Waki K."/>
            <person name="Yamagata H."/>
            <person name="Yamamoto M."/>
            <person name="Yamamoto S."/>
            <person name="Yamane H."/>
            <person name="Yoshiki S."/>
            <person name="Yoshihara R."/>
            <person name="Yukawa K."/>
            <person name="Zhong H."/>
            <person name="Yano M."/>
            <person name="Yuan Q."/>
            <person name="Ouyang S."/>
            <person name="Liu J."/>
            <person name="Jones K.M."/>
            <person name="Gansberger K."/>
            <person name="Moffat K."/>
            <person name="Hill J."/>
            <person name="Bera J."/>
            <person name="Fadrosh D."/>
            <person name="Jin S."/>
            <person name="Johri S."/>
            <person name="Kim M."/>
            <person name="Overton L."/>
            <person name="Reardon M."/>
            <person name="Tsitrin T."/>
            <person name="Vuong H."/>
            <person name="Weaver B."/>
            <person name="Ciecko A."/>
            <person name="Tallon L."/>
            <person name="Jackson J."/>
            <person name="Pai G."/>
            <person name="Aken S.V."/>
            <person name="Utterback T."/>
            <person name="Reidmuller S."/>
            <person name="Feldblyum T."/>
            <person name="Hsiao J."/>
            <person name="Zismann V."/>
            <person name="Iobst S."/>
            <person name="de Vazeille A.R."/>
            <person name="Buell C.R."/>
            <person name="Ying K."/>
            <person name="Li Y."/>
            <person name="Lu T."/>
            <person name="Huang Y."/>
            <person name="Zhao Q."/>
            <person name="Feng Q."/>
            <person name="Zhang L."/>
            <person name="Zhu J."/>
            <person name="Weng Q."/>
            <person name="Mu J."/>
            <person name="Lu Y."/>
            <person name="Fan D."/>
            <person name="Liu Y."/>
            <person name="Guan J."/>
            <person name="Zhang Y."/>
            <person name="Yu S."/>
            <person name="Liu X."/>
            <person name="Zhang Y."/>
            <person name="Hong G."/>
            <person name="Han B."/>
            <person name="Choisne N."/>
            <person name="Demange N."/>
            <person name="Orjeda G."/>
            <person name="Samain S."/>
            <person name="Cattolico L."/>
            <person name="Pelletier E."/>
            <person name="Couloux A."/>
            <person name="Segurens B."/>
            <person name="Wincker P."/>
            <person name="D'Hont A."/>
            <person name="Scarpelli C."/>
            <person name="Weissenbach J."/>
            <person name="Salanoubat M."/>
            <person name="Quetier F."/>
            <person name="Yu Y."/>
            <person name="Kim H.R."/>
            <person name="Rambo T."/>
            <person name="Currie J."/>
            <person name="Collura K."/>
            <person name="Luo M."/>
            <person name="Yang T."/>
            <person name="Ammiraju J.S.S."/>
            <person name="Engler F."/>
            <person name="Soderlund C."/>
            <person name="Wing R.A."/>
            <person name="Palmer L.E."/>
            <person name="de la Bastide M."/>
            <person name="Spiegel L."/>
            <person name="Nascimento L."/>
            <person name="Zutavern T."/>
            <person name="O'Shaughnessy A."/>
            <person name="Dike S."/>
            <person name="Dedhia N."/>
            <person name="Preston R."/>
            <person name="Balija V."/>
            <person name="McCombie W.R."/>
            <person name="Chow T."/>
            <person name="Chen H."/>
            <person name="Chung M."/>
            <person name="Chen C."/>
            <person name="Shaw J."/>
            <person name="Wu H."/>
            <person name="Hsiao K."/>
            <person name="Chao Y."/>
            <person name="Chu M."/>
            <person name="Cheng C."/>
            <person name="Hour A."/>
            <person name="Lee P."/>
            <person name="Lin S."/>
            <person name="Lin Y."/>
            <person name="Liou J."/>
            <person name="Liu S."/>
            <person name="Hsing Y."/>
            <person name="Raghuvanshi S."/>
            <person name="Mohanty A."/>
            <person name="Bharti A.K."/>
            <person name="Gaur A."/>
            <person name="Gupta V."/>
            <person name="Kumar D."/>
            <person name="Ravi V."/>
            <person name="Vij S."/>
            <person name="Kapur A."/>
            <person name="Khurana P."/>
            <person name="Khurana P."/>
            <person name="Khurana J.P."/>
            <person name="Tyagi A.K."/>
            <person name="Gaikwad K."/>
            <person name="Singh A."/>
            <person name="Dalal V."/>
            <person name="Srivastava S."/>
            <person name="Dixit A."/>
            <person name="Pal A.K."/>
            <person name="Ghazi I.A."/>
            <person name="Yadav M."/>
            <person name="Pandit A."/>
            <person name="Bhargava A."/>
            <person name="Sureshbabu K."/>
            <person name="Batra K."/>
            <person name="Sharma T.R."/>
            <person name="Mohapatra T."/>
            <person name="Singh N.K."/>
            <person name="Messing J."/>
            <person name="Nelson A.B."/>
            <person name="Fuks G."/>
            <person name="Kavchok S."/>
            <person name="Keizer G."/>
            <person name="Linton E."/>
            <person name="Llaca V."/>
            <person name="Song R."/>
            <person name="Tanyolac B."/>
            <person name="Young S."/>
            <person name="Ho-Il K."/>
            <person name="Hahn J.H."/>
            <person name="Sangsakoo G."/>
            <person name="Vanavichit A."/>
            <person name="de Mattos Luiz.A.T."/>
            <person name="Zimmer P.D."/>
            <person name="Malone G."/>
            <person name="Dellagostin O."/>
            <person name="de Oliveira A.C."/>
            <person name="Bevan M."/>
            <person name="Bancroft I."/>
            <person name="Minx P."/>
            <person name="Cordum H."/>
            <person name="Wilson R."/>
            <person name="Cheng Z."/>
            <person name="Jin W."/>
            <person name="Jiang J."/>
            <person name="Leong S.A."/>
            <person name="Iwama H."/>
            <person name="Gojobori T."/>
            <person name="Itoh T."/>
            <person name="Niimura Y."/>
            <person name="Fujii Y."/>
            <person name="Habara T."/>
            <person name="Sakai H."/>
            <person name="Sato Y."/>
            <person name="Wilson G."/>
            <person name="Kumar K."/>
            <person name="McCouch S."/>
            <person name="Juretic N."/>
            <person name="Hoen D."/>
            <person name="Wright S."/>
            <person name="Bruskiewich R."/>
            <person name="Bureau T."/>
            <person name="Miyao A."/>
            <person name="Hirochika H."/>
            <person name="Nishikawa T."/>
            <person name="Kadowaki K."/>
            <person name="Sugiura M."/>
            <person name="Burr B."/>
            <person name="Sasaki T."/>
        </authorList>
    </citation>
    <scope>NUCLEOTIDE SEQUENCE [LARGE SCALE GENOMIC DNA]</scope>
    <source>
        <strain evidence="3">cv. Nipponbare</strain>
    </source>
</reference>
<reference evidence="2 3" key="2">
    <citation type="journal article" date="2013" name="Plant Cell Physiol.">
        <title>Rice Annotation Project Database (RAP-DB): an integrative and interactive database for rice genomics.</title>
        <authorList>
            <person name="Sakai H."/>
            <person name="Lee S.S."/>
            <person name="Tanaka T."/>
            <person name="Numa H."/>
            <person name="Kim J."/>
            <person name="Kawahara Y."/>
            <person name="Wakimoto H."/>
            <person name="Yang C.C."/>
            <person name="Iwamoto M."/>
            <person name="Abe T."/>
            <person name="Yamada Y."/>
            <person name="Muto A."/>
            <person name="Inokuchi H."/>
            <person name="Ikemura T."/>
            <person name="Matsumoto T."/>
            <person name="Sasaki T."/>
            <person name="Itoh T."/>
        </authorList>
    </citation>
    <scope>NUCLEOTIDE SEQUENCE [LARGE SCALE GENOMIC DNA]</scope>
    <source>
        <strain evidence="3">cv. Nipponbare</strain>
    </source>
</reference>
<gene>
    <name evidence="2" type="ordered locus">Os02g0276601</name>
    <name evidence="2" type="ORF">OSNPB_020276601</name>
</gene>
<accession>A0A0P0VHJ5</accession>
<dbReference type="Proteomes" id="UP000059680">
    <property type="component" value="Chromosome 2"/>
</dbReference>
<dbReference type="EMBL" id="AP014958">
    <property type="protein sequence ID" value="BAS78095.1"/>
    <property type="molecule type" value="Genomic_DNA"/>
</dbReference>
<evidence type="ECO:0000313" key="2">
    <source>
        <dbReference type="EMBL" id="BAS78095.1"/>
    </source>
</evidence>